<name>A0A1J5RKF2_9ZZZZ</name>
<sequence length="179" mass="20177">MSNLFRRRLTCASKLNPVRGGRSQNHPIHAGAARMSNLFRRRLTCASKLNPVRGGRSQNHPIHAGAARMSNLFRRRLTCASKLNPVRGSRSQNHPIHAGAERMRHLSPPSLRAKRGNPRLLRRSAPRNDGSESSLRAQRSNLRADCRGLRPRSDERRKSLWDEGSGHTVRTDFAGDIER</sequence>
<accession>A0A1J5RKF2</accession>
<feature type="compositionally biased region" description="Polar residues" evidence="1">
    <location>
        <begin position="131"/>
        <end position="141"/>
    </location>
</feature>
<feature type="region of interest" description="Disordered" evidence="1">
    <location>
        <begin position="83"/>
        <end position="179"/>
    </location>
</feature>
<evidence type="ECO:0000313" key="2">
    <source>
        <dbReference type="EMBL" id="OIQ96510.1"/>
    </source>
</evidence>
<evidence type="ECO:0000256" key="1">
    <source>
        <dbReference type="SAM" id="MobiDB-lite"/>
    </source>
</evidence>
<feature type="compositionally biased region" description="Basic and acidic residues" evidence="1">
    <location>
        <begin position="142"/>
        <end position="165"/>
    </location>
</feature>
<dbReference type="AlphaFoldDB" id="A0A1J5RKF2"/>
<feature type="compositionally biased region" description="Basic residues" evidence="1">
    <location>
        <begin position="112"/>
        <end position="125"/>
    </location>
</feature>
<protein>
    <submittedName>
        <fullName evidence="2">Uncharacterized protein</fullName>
    </submittedName>
</protein>
<comment type="caution">
    <text evidence="2">The sequence shown here is derived from an EMBL/GenBank/DDBJ whole genome shotgun (WGS) entry which is preliminary data.</text>
</comment>
<organism evidence="2">
    <name type="scientific">mine drainage metagenome</name>
    <dbReference type="NCBI Taxonomy" id="410659"/>
    <lineage>
        <taxon>unclassified sequences</taxon>
        <taxon>metagenomes</taxon>
        <taxon>ecological metagenomes</taxon>
    </lineage>
</organism>
<proteinExistence type="predicted"/>
<reference evidence="2" key="1">
    <citation type="submission" date="2016-10" db="EMBL/GenBank/DDBJ databases">
        <title>Sequence of Gallionella enrichment culture.</title>
        <authorList>
            <person name="Poehlein A."/>
            <person name="Muehling M."/>
            <person name="Daniel R."/>
        </authorList>
    </citation>
    <scope>NUCLEOTIDE SEQUENCE</scope>
</reference>
<gene>
    <name evidence="2" type="ORF">GALL_214470</name>
</gene>
<dbReference type="EMBL" id="MLJW01000147">
    <property type="protein sequence ID" value="OIQ96510.1"/>
    <property type="molecule type" value="Genomic_DNA"/>
</dbReference>